<reference evidence="1" key="1">
    <citation type="submission" date="2021-05" db="EMBL/GenBank/DDBJ databases">
        <authorList>
            <person name="Scholz U."/>
            <person name="Mascher M."/>
            <person name="Fiebig A."/>
        </authorList>
    </citation>
    <scope>NUCLEOTIDE SEQUENCE [LARGE SCALE GENOMIC DNA]</scope>
</reference>
<evidence type="ECO:0000313" key="1">
    <source>
        <dbReference type="EnsemblPlants" id="AVESA.00010b.r2.2DG0330770.1.CDS.1"/>
    </source>
</evidence>
<evidence type="ECO:0000313" key="2">
    <source>
        <dbReference type="Proteomes" id="UP001732700"/>
    </source>
</evidence>
<name>A0ACD5UXB6_AVESA</name>
<sequence>MRLLAYGRSCCDRSECDTASDADPHAHASSEGDLPGLHHGEQRLVHHHRELHLVLEVQRRLGRVRAPLELLQHPRHHQRDVRRAHGQPGADPPPRAERYHPDAGRPRHVRGLAARQEPVRVELRGPVPQLGVLRDGREEDVQVGVRGHVVPRELAPRLDGGVGEREVRGRVLPEELFDEGLEVRHVVGVLVVDRPGVADLLHDLLVDPGLDGRVVHDARHGPLDGRGRGVGAAVDQLRAQGDQLVVRALVALDTEVQHGVQVREGRGHVRVSWRRRFLLHVAEDGAAAVDEREERVDLLASDGEHPALLAPEQGAEEREVVVHAHADGEQHALHDGVDVHDVLLVQVQQAEGHVQEDAEHREARVAEHPHGGPVRGRRGLGAHPGHEPVHGAQPRGAELPEPRRAEHPGHHVPPQRPPLGAVNRGVDGELVGGEDVARGVLGGPAGELLPLLDERLVHQLGAADDDERAHPHPQRQDGPVLAPQVADVVDERLPGEGHLEEVPDDGPPGRPRREPQPPILPLVPHHDYRHGQHRGGHGGREGEADQGGCRHGAGKGGTRRLLHGHVWRAAMNASAGRDWGRS</sequence>
<reference evidence="1" key="2">
    <citation type="submission" date="2025-09" db="UniProtKB">
        <authorList>
            <consortium name="EnsemblPlants"/>
        </authorList>
    </citation>
    <scope>IDENTIFICATION</scope>
</reference>
<dbReference type="Proteomes" id="UP001732700">
    <property type="component" value="Chromosome 2D"/>
</dbReference>
<protein>
    <submittedName>
        <fullName evidence="1">Uncharacterized protein</fullName>
    </submittedName>
</protein>
<proteinExistence type="predicted"/>
<keyword evidence="2" id="KW-1185">Reference proteome</keyword>
<dbReference type="EnsemblPlants" id="AVESA.00010b.r2.2DG0330770.1">
    <property type="protein sequence ID" value="AVESA.00010b.r2.2DG0330770.1.CDS.1"/>
    <property type="gene ID" value="AVESA.00010b.r2.2DG0330770"/>
</dbReference>
<accession>A0ACD5UXB6</accession>
<organism evidence="1 2">
    <name type="scientific">Avena sativa</name>
    <name type="common">Oat</name>
    <dbReference type="NCBI Taxonomy" id="4498"/>
    <lineage>
        <taxon>Eukaryota</taxon>
        <taxon>Viridiplantae</taxon>
        <taxon>Streptophyta</taxon>
        <taxon>Embryophyta</taxon>
        <taxon>Tracheophyta</taxon>
        <taxon>Spermatophyta</taxon>
        <taxon>Magnoliopsida</taxon>
        <taxon>Liliopsida</taxon>
        <taxon>Poales</taxon>
        <taxon>Poaceae</taxon>
        <taxon>BOP clade</taxon>
        <taxon>Pooideae</taxon>
        <taxon>Poodae</taxon>
        <taxon>Poeae</taxon>
        <taxon>Poeae Chloroplast Group 1 (Aveneae type)</taxon>
        <taxon>Aveninae</taxon>
        <taxon>Avena</taxon>
    </lineage>
</organism>